<evidence type="ECO:0000256" key="3">
    <source>
        <dbReference type="ARBA" id="ARBA00022833"/>
    </source>
</evidence>
<dbReference type="SMART" id="SM00829">
    <property type="entry name" value="PKS_ER"/>
    <property type="match status" value="1"/>
</dbReference>
<dbReference type="Proteomes" id="UP000638848">
    <property type="component" value="Unassembled WGS sequence"/>
</dbReference>
<comment type="caution">
    <text evidence="7">The sequence shown here is derived from an EMBL/GenBank/DDBJ whole genome shotgun (WGS) entry which is preliminary data.</text>
</comment>
<dbReference type="Pfam" id="PF08240">
    <property type="entry name" value="ADH_N"/>
    <property type="match status" value="1"/>
</dbReference>
<dbReference type="SUPFAM" id="SSF51735">
    <property type="entry name" value="NAD(P)-binding Rossmann-fold domains"/>
    <property type="match status" value="1"/>
</dbReference>
<reference evidence="7" key="1">
    <citation type="journal article" date="2014" name="Int. J. Syst. Evol. Microbiol.">
        <title>Complete genome sequence of Corynebacterium casei LMG S-19264T (=DSM 44701T), isolated from a smear-ripened cheese.</title>
        <authorList>
            <consortium name="US DOE Joint Genome Institute (JGI-PGF)"/>
            <person name="Walter F."/>
            <person name="Albersmeier A."/>
            <person name="Kalinowski J."/>
            <person name="Ruckert C."/>
        </authorList>
    </citation>
    <scope>NUCLEOTIDE SEQUENCE</scope>
    <source>
        <strain evidence="7">CGMCC 1.12187</strain>
    </source>
</reference>
<comment type="similarity">
    <text evidence="5">Belongs to the zinc-containing alcohol dehydrogenase family.</text>
</comment>
<dbReference type="InterPro" id="IPR011032">
    <property type="entry name" value="GroES-like_sf"/>
</dbReference>
<dbReference type="InterPro" id="IPR050129">
    <property type="entry name" value="Zn_alcohol_dh"/>
</dbReference>
<keyword evidence="4" id="KW-0560">Oxidoreductase</keyword>
<gene>
    <name evidence="7" type="ORF">GCM10011374_23930</name>
</gene>
<dbReference type="InterPro" id="IPR036291">
    <property type="entry name" value="NAD(P)-bd_dom_sf"/>
</dbReference>
<dbReference type="SUPFAM" id="SSF50129">
    <property type="entry name" value="GroES-like"/>
    <property type="match status" value="1"/>
</dbReference>
<dbReference type="EMBL" id="BMEQ01000012">
    <property type="protein sequence ID" value="GGG60298.1"/>
    <property type="molecule type" value="Genomic_DNA"/>
</dbReference>
<dbReference type="AlphaFoldDB" id="A0A917GXM1"/>
<evidence type="ECO:0000256" key="2">
    <source>
        <dbReference type="ARBA" id="ARBA00022723"/>
    </source>
</evidence>
<accession>A0A917GXM1</accession>
<dbReference type="Gene3D" id="3.90.180.10">
    <property type="entry name" value="Medium-chain alcohol dehydrogenases, catalytic domain"/>
    <property type="match status" value="1"/>
</dbReference>
<dbReference type="Pfam" id="PF00107">
    <property type="entry name" value="ADH_zinc_N"/>
    <property type="match status" value="1"/>
</dbReference>
<dbReference type="GO" id="GO:0008270">
    <property type="term" value="F:zinc ion binding"/>
    <property type="evidence" value="ECO:0007669"/>
    <property type="project" value="InterPro"/>
</dbReference>
<sequence>MRPAPSRLTAQNTTQPLEPRMRSVVLPGDKEVLVTDRDRPQPGPHEVLVKTMASAICRSDMSLYYGNPIVGGEEAETGEVVPGHEAAGVVVEIGSAVTGVAVGDRVAAHLAVGCGHCEFCGQGYTMLCADWKCFGFDFPGGDAEYFTIAARNALPLPDHLSFKAGAVLTDMIGSQYHVQKQLGVSGNKTVAVIGLGPMGSAAVLVAKAFGARVIAVDVLDSRLEQARSLGADETVNSKDTDAVEAIGAMTGGRGVEIAIDCSGNPAGQNTALDAAAKRGAVAFVGESRATEIKPSDQIIRKLLTVVGGWYFPLGDWQEILRFVEEKNIDVEALISHEFSIEDAAEAFHAFDRRETEKAVFVWA</sequence>
<reference evidence="7" key="2">
    <citation type="submission" date="2020-09" db="EMBL/GenBank/DDBJ databases">
        <authorList>
            <person name="Sun Q."/>
            <person name="Zhou Y."/>
        </authorList>
    </citation>
    <scope>NUCLEOTIDE SEQUENCE</scope>
    <source>
        <strain evidence="7">CGMCC 1.12187</strain>
    </source>
</reference>
<evidence type="ECO:0000313" key="8">
    <source>
        <dbReference type="Proteomes" id="UP000638848"/>
    </source>
</evidence>
<dbReference type="InterPro" id="IPR020843">
    <property type="entry name" value="ER"/>
</dbReference>
<keyword evidence="3 5" id="KW-0862">Zinc</keyword>
<keyword evidence="2 5" id="KW-0479">Metal-binding</keyword>
<dbReference type="InterPro" id="IPR002328">
    <property type="entry name" value="ADH_Zn_CS"/>
</dbReference>
<keyword evidence="8" id="KW-1185">Reference proteome</keyword>
<evidence type="ECO:0000256" key="1">
    <source>
        <dbReference type="ARBA" id="ARBA00001947"/>
    </source>
</evidence>
<dbReference type="PANTHER" id="PTHR43401">
    <property type="entry name" value="L-THREONINE 3-DEHYDROGENASE"/>
    <property type="match status" value="1"/>
</dbReference>
<dbReference type="InterPro" id="IPR013149">
    <property type="entry name" value="ADH-like_C"/>
</dbReference>
<comment type="cofactor">
    <cofactor evidence="1 5">
        <name>Zn(2+)</name>
        <dbReference type="ChEBI" id="CHEBI:29105"/>
    </cofactor>
</comment>
<organism evidence="7 8">
    <name type="scientific">Kocuria dechangensis</name>
    <dbReference type="NCBI Taxonomy" id="1176249"/>
    <lineage>
        <taxon>Bacteria</taxon>
        <taxon>Bacillati</taxon>
        <taxon>Actinomycetota</taxon>
        <taxon>Actinomycetes</taxon>
        <taxon>Micrococcales</taxon>
        <taxon>Micrococcaceae</taxon>
        <taxon>Kocuria</taxon>
    </lineage>
</organism>
<dbReference type="Gene3D" id="3.40.50.720">
    <property type="entry name" value="NAD(P)-binding Rossmann-like Domain"/>
    <property type="match status" value="1"/>
</dbReference>
<dbReference type="PROSITE" id="PS00059">
    <property type="entry name" value="ADH_ZINC"/>
    <property type="match status" value="1"/>
</dbReference>
<evidence type="ECO:0000256" key="5">
    <source>
        <dbReference type="RuleBase" id="RU361277"/>
    </source>
</evidence>
<evidence type="ECO:0000313" key="7">
    <source>
        <dbReference type="EMBL" id="GGG60298.1"/>
    </source>
</evidence>
<name>A0A917GXM1_9MICC</name>
<dbReference type="PANTHER" id="PTHR43401:SF2">
    <property type="entry name" value="L-THREONINE 3-DEHYDROGENASE"/>
    <property type="match status" value="1"/>
</dbReference>
<proteinExistence type="inferred from homology"/>
<dbReference type="GO" id="GO:0016491">
    <property type="term" value="F:oxidoreductase activity"/>
    <property type="evidence" value="ECO:0007669"/>
    <property type="project" value="UniProtKB-KW"/>
</dbReference>
<feature type="domain" description="Enoyl reductase (ER)" evidence="6">
    <location>
        <begin position="28"/>
        <end position="360"/>
    </location>
</feature>
<evidence type="ECO:0000256" key="4">
    <source>
        <dbReference type="ARBA" id="ARBA00023002"/>
    </source>
</evidence>
<dbReference type="InterPro" id="IPR013154">
    <property type="entry name" value="ADH-like_N"/>
</dbReference>
<protein>
    <submittedName>
        <fullName evidence="7">Galactitol-1-phosphate 5-dehydrogenase</fullName>
    </submittedName>
</protein>
<evidence type="ECO:0000259" key="6">
    <source>
        <dbReference type="SMART" id="SM00829"/>
    </source>
</evidence>